<accession>Q58GH8</accession>
<dbReference type="InterPro" id="IPR038982">
    <property type="entry name" value="NrpR"/>
</dbReference>
<evidence type="ECO:0000259" key="2">
    <source>
        <dbReference type="Pfam" id="PF08461"/>
    </source>
</evidence>
<dbReference type="InterPro" id="IPR002846">
    <property type="entry name" value="NRD"/>
</dbReference>
<name>Q58GH8_METTL</name>
<dbReference type="Gene3D" id="1.10.10.10">
    <property type="entry name" value="Winged helix-like DNA-binding domain superfamily/Winged helix DNA-binding domain"/>
    <property type="match status" value="1"/>
</dbReference>
<dbReference type="GeneID" id="75543311"/>
<feature type="domain" description="NrpR regulatory" evidence="1">
    <location>
        <begin position="85"/>
        <end position="293"/>
    </location>
</feature>
<dbReference type="Gene3D" id="3.30.70.1360">
    <property type="entry name" value="mj0159-like"/>
    <property type="match status" value="3"/>
</dbReference>
<reference evidence="3" key="1">
    <citation type="submission" date="2005-03" db="EMBL/GenBank/DDBJ databases">
        <authorList>
            <person name="Overbeek R."/>
            <person name="Whitman W.B."/>
            <person name="Campbell J."/>
        </authorList>
    </citation>
    <scope>NUCLEOTIDE SEQUENCE</scope>
    <source>
        <strain evidence="3">SN-1</strain>
    </source>
</reference>
<dbReference type="EMBL" id="AY953129">
    <property type="protein sequence ID" value="AAX55777.1"/>
    <property type="molecule type" value="Genomic_DNA"/>
</dbReference>
<feature type="domain" description="NrpR regulatory" evidence="1">
    <location>
        <begin position="320"/>
        <end position="535"/>
    </location>
</feature>
<dbReference type="InterPro" id="IPR036984">
    <property type="entry name" value="NrpR_dom_sf"/>
</dbReference>
<dbReference type="SUPFAM" id="SSF46785">
    <property type="entry name" value="Winged helix' DNA-binding domain"/>
    <property type="match status" value="1"/>
</dbReference>
<dbReference type="Pfam" id="PF01995">
    <property type="entry name" value="NRD1_2"/>
    <property type="match status" value="2"/>
</dbReference>
<organism evidence="3">
    <name type="scientific">Methanothermococcus thermolithotrophicus</name>
    <name type="common">Methanococcus thermolithotrophicus</name>
    <dbReference type="NCBI Taxonomy" id="2186"/>
    <lineage>
        <taxon>Archaea</taxon>
        <taxon>Methanobacteriati</taxon>
        <taxon>Methanobacteriota</taxon>
        <taxon>Methanomada group</taxon>
        <taxon>Methanococci</taxon>
        <taxon>Methanococcales</taxon>
        <taxon>Methanococcaceae</taxon>
        <taxon>Methanothermococcus</taxon>
    </lineage>
</organism>
<dbReference type="Pfam" id="PF08461">
    <property type="entry name" value="WHD_RNase_R"/>
    <property type="match status" value="1"/>
</dbReference>
<dbReference type="InterPro" id="IPR036390">
    <property type="entry name" value="WH_DNA-bd_sf"/>
</dbReference>
<feature type="domain" description="Ribonuclease R winged-helix" evidence="2">
    <location>
        <begin position="10"/>
        <end position="75"/>
    </location>
</feature>
<sequence length="541" mass="60793">MNQDLDEKLVEILNILLESKEPTGAKIIANELKNRGYNIGERAVRYHLQILDEKNLTKKLGYSGRMITEKGIEELEKANISYRMGSIFSQIMENLYLSNFPVKIIVNTATFEGDYKTIKNLILKSFENGFSVGDYLNIQNKGGLVEVETLCSITFDNFLLKNGIIPLPRYGGIVKFEDYEPVHFEGVIDYRDSSIDPLVAFITQDKTDVLGIIENGEGYLPANFRVIPSSTKEKFENLLKKDLLNCVLAYGEENVLGLNINEEEIGVALVGGLTPLCIPIEKGYKMEINAAATKLKNLVSMERRNKKYLEPVCKKGKRAVKPVLSKMLSLMERVTYDIEEKKGDIIVNTGCVDKKYKKEVFDALRESYEKKLTISDRVGIETKDGQIFIHTLCSLTIDGIILKNEIPVIPCYGGVLELRSGKGNRFIDVIAYRGTSLDPHEVFFNKTDGEKNILAGIREAPMSAKDHIAQLNEKLEWNGIIEIGRPNNDISGVRVEKGMIGFTTVGGINPLVLIKKRGVPIEINALHKTMNYSDLIHFEEL</sequence>
<protein>
    <submittedName>
        <fullName evidence="3">Nitrogen repressor-like protein</fullName>
    </submittedName>
</protein>
<proteinExistence type="predicted"/>
<dbReference type="InterPro" id="IPR036388">
    <property type="entry name" value="WH-like_DNA-bd_sf"/>
</dbReference>
<evidence type="ECO:0000259" key="1">
    <source>
        <dbReference type="Pfam" id="PF01995"/>
    </source>
</evidence>
<dbReference type="PANTHER" id="PTHR41964">
    <property type="entry name" value="GLOBAL NITROGEN REGULATOR NRPR"/>
    <property type="match status" value="1"/>
</dbReference>
<dbReference type="InterPro" id="IPR013668">
    <property type="entry name" value="RNase_R_HTH_12"/>
</dbReference>
<evidence type="ECO:0000313" key="3">
    <source>
        <dbReference type="EMBL" id="AAX55777.1"/>
    </source>
</evidence>
<dbReference type="RefSeq" id="WP_018153601.1">
    <property type="nucleotide sequence ID" value="NZ_OX296583.1"/>
</dbReference>
<dbReference type="AlphaFoldDB" id="Q58GH8"/>
<dbReference type="PANTHER" id="PTHR41964:SF1">
    <property type="entry name" value="GLOBAL NITROGEN REGULATOR NRPR"/>
    <property type="match status" value="1"/>
</dbReference>